<accession>A0A836C0S4</accession>
<organism evidence="2 3">
    <name type="scientific">Edaphochlamys debaryana</name>
    <dbReference type="NCBI Taxonomy" id="47281"/>
    <lineage>
        <taxon>Eukaryota</taxon>
        <taxon>Viridiplantae</taxon>
        <taxon>Chlorophyta</taxon>
        <taxon>core chlorophytes</taxon>
        <taxon>Chlorophyceae</taxon>
        <taxon>CS clade</taxon>
        <taxon>Chlamydomonadales</taxon>
        <taxon>Chlamydomonadales incertae sedis</taxon>
        <taxon>Edaphochlamys</taxon>
    </lineage>
</organism>
<evidence type="ECO:0000313" key="2">
    <source>
        <dbReference type="EMBL" id="KAG2494818.1"/>
    </source>
</evidence>
<feature type="region of interest" description="Disordered" evidence="1">
    <location>
        <begin position="1121"/>
        <end position="1149"/>
    </location>
</feature>
<feature type="compositionally biased region" description="Gly residues" evidence="1">
    <location>
        <begin position="518"/>
        <end position="537"/>
    </location>
</feature>
<sequence length="1696" mass="176046">MSAVAAVLLRRQEQRRRRLVVGALLAEHAAEEPQRPANGPPAPAVNGGPDNSADQAAAAGHHDGPCAGSSTGSQPLAASAQAALAALRRTHPTAVLCTRPRRHLLSLVGSAPASGGRRAWRKLLPWLLPAAAPQDPAGGSAEGGLTAASVERHGPAAGTDGEDESSDEGVGDMVAAELGDTVATIARLWAHDPALEPGPDAASLQPTPTPGAPRADVLQWCCDCLVTPAATEQRTVKSVRGLLCDFFAVMSSETQPRPAVRVAATNMVEDLMRSLESNLAMQRRIREEVEDDDRLRKEAINTFARDRNLECSVGRWRELDVPSNTLATWLQQAGYVEALGPHGFDRWKRLLTAVGSVQGAEKVARAALWGWVMLVCEGMLVPTRPLVCAAAAVGVRALQATVDAPVSATFLYYCLCAGTMPDSPVEADAAAETTPGAGPLSLEHVHCVIRRFNDHPGIARAWADLLFCNRAGGQLGPMGESKERVIHAEFADLVRQFNGDLVDELEGEAGASARGMGADDGGGGRGRGGGAGTGGGAAEAVGGAQAAERRAAEADSGEAVDLGPNESQRVSELQSALRELGAQPELPAPAGTAAPGPAPGLGLGLGLGPGQTSVPPPIAYAPPTPEVATVLAVVLIARMRDRKGFTLQPCVPGSAAAGDRAQAGAGGAAGAHAGPELHLWRGREGLPDVHGATSHFSGMQLKILLIAANSSMATEAKEVSAVMLKRRQYFCWVQGEGVVGVWKALQVLAKVRAEMLAVGRDLATCPVATKCCGDGTGADEVFAHQERERHAEELKKDPAKAKAGKAPAADAPPLVPRPAGVSMTDLVQRLDLLLERLAAMPAPLLGQAAPAAPMWGAVQKELRWCAQVETDLCRLLQRLLCKGEGGGPSYRDRVRVEFAVFECGLGRPHEPVLPPMPSASEKRRQEELRKALGLGKGKAGSGAEAKGRAAEALTEAGPGHGGSGSGTCAGGPRLSPSQQAAMLALCHWHPTAALAARAKARRRQPLLIPSTGGIMVVNSSAAGTLARPLAKPLPWPRPPPSISPFAPSPTPHASEPPRHSPDFGSPSAPPLFPTASAVPQQRPPTAIATGEGLRALAQLEAALLTLHGDVGPLVWPNFFADDSRDDEPPSSSSCTASRKDGEEGGSCGECGEEHGSVTLQHPWKNLLYGVVHEPHLEAAVETVKGAALLGLMLLAPGICREAVWFYEPVTCALVYGLMQACQDLNPGAATFPGLIAEVLDDAWLAPARRSRSFSTAEPGYGAAGRADDLEENGMGLRALVQLTAYCPSVPLAWARLREAYMSMASGCTDSDEDEEAPQGPATAEEAVSSAAKGVISAYAASFVLDGAAIWPGSSGAPGTAVGLPSGAVHSDTPAGIAVATAPKPATAPEPARDTPSAIWATAVASAAEAAAAASHNGEPVQLPPDQAVAVRDLLTSLQQACWLAPADVSASEAGSSKAAPATTAVGGGPRSRPDGKLLLGAVWQPRVPATTAGAGGRAVPAAAAGPQAQAAHSTGLTLELVRCPLVFTPMQAAWKERYAPIWDRGSGERAAFRPSSSVAAEVRRLRDALRREYLTYTDGEGVSGVWKMLQGLAKLRGEMLAAGQDLAAVVLGLDQYGDGSGDAEARQRWAGMVEQDICRLQQRLTPGAEGEGPSYRERVRVQVAVYECAVGRPHEPVLAPIPEKRRLEELRKAALG</sequence>
<evidence type="ECO:0000256" key="1">
    <source>
        <dbReference type="SAM" id="MobiDB-lite"/>
    </source>
</evidence>
<feature type="compositionally biased region" description="Low complexity" evidence="1">
    <location>
        <begin position="44"/>
        <end position="59"/>
    </location>
</feature>
<dbReference type="OrthoDB" id="563564at2759"/>
<feature type="region of interest" description="Disordered" evidence="1">
    <location>
        <begin position="30"/>
        <end position="74"/>
    </location>
</feature>
<comment type="caution">
    <text evidence="2">The sequence shown here is derived from an EMBL/GenBank/DDBJ whole genome shotgun (WGS) entry which is preliminary data.</text>
</comment>
<feature type="compositionally biased region" description="Gly residues" evidence="1">
    <location>
        <begin position="958"/>
        <end position="969"/>
    </location>
</feature>
<dbReference type="Proteomes" id="UP000612055">
    <property type="component" value="Unassembled WGS sequence"/>
</dbReference>
<dbReference type="PANTHER" id="PTHR48125">
    <property type="entry name" value="LP07818P1"/>
    <property type="match status" value="1"/>
</dbReference>
<feature type="region of interest" description="Disordered" evidence="1">
    <location>
        <begin position="512"/>
        <end position="576"/>
    </location>
</feature>
<evidence type="ECO:0000313" key="3">
    <source>
        <dbReference type="Proteomes" id="UP000612055"/>
    </source>
</evidence>
<feature type="compositionally biased region" description="Polar residues" evidence="1">
    <location>
        <begin position="565"/>
        <end position="574"/>
    </location>
</feature>
<reference evidence="2" key="1">
    <citation type="journal article" date="2020" name="bioRxiv">
        <title>Comparative genomics of Chlamydomonas.</title>
        <authorList>
            <person name="Craig R.J."/>
            <person name="Hasan A.R."/>
            <person name="Ness R.W."/>
            <person name="Keightley P.D."/>
        </authorList>
    </citation>
    <scope>NUCLEOTIDE SEQUENCE</scope>
    <source>
        <strain evidence="2">CCAP 11/70</strain>
    </source>
</reference>
<feature type="region of interest" description="Disordered" evidence="1">
    <location>
        <begin position="1031"/>
        <end position="1084"/>
    </location>
</feature>
<feature type="compositionally biased region" description="Basic and acidic residues" evidence="1">
    <location>
        <begin position="788"/>
        <end position="800"/>
    </location>
</feature>
<dbReference type="EMBL" id="JAEHOE010000028">
    <property type="protein sequence ID" value="KAG2494818.1"/>
    <property type="molecule type" value="Genomic_DNA"/>
</dbReference>
<keyword evidence="3" id="KW-1185">Reference proteome</keyword>
<feature type="region of interest" description="Disordered" evidence="1">
    <location>
        <begin position="1452"/>
        <end position="1473"/>
    </location>
</feature>
<feature type="region of interest" description="Disordered" evidence="1">
    <location>
        <begin position="932"/>
        <end position="973"/>
    </location>
</feature>
<name>A0A836C0S4_9CHLO</name>
<feature type="region of interest" description="Disordered" evidence="1">
    <location>
        <begin position="788"/>
        <end position="817"/>
    </location>
</feature>
<dbReference type="PANTHER" id="PTHR48125:SF10">
    <property type="entry name" value="OS12G0136300 PROTEIN"/>
    <property type="match status" value="1"/>
</dbReference>
<gene>
    <name evidence="2" type="ORF">HYH03_007060</name>
</gene>
<feature type="compositionally biased region" description="Pro residues" evidence="1">
    <location>
        <begin position="1031"/>
        <end position="1050"/>
    </location>
</feature>
<proteinExistence type="predicted"/>
<protein>
    <submittedName>
        <fullName evidence="2">Uncharacterized protein</fullName>
    </submittedName>
</protein>